<sequence>MKTEFSLDWQFRSELLRAIVLQGI</sequence>
<name>A0A0B0M8T6_GOSAR</name>
<dbReference type="AlphaFoldDB" id="A0A0B0M8T6"/>
<organism evidence="1 3">
    <name type="scientific">Gossypium arboreum</name>
    <name type="common">Tree cotton</name>
    <name type="synonym">Gossypium nanking</name>
    <dbReference type="NCBI Taxonomy" id="29729"/>
    <lineage>
        <taxon>Eukaryota</taxon>
        <taxon>Viridiplantae</taxon>
        <taxon>Streptophyta</taxon>
        <taxon>Embryophyta</taxon>
        <taxon>Tracheophyta</taxon>
        <taxon>Spermatophyta</taxon>
        <taxon>Magnoliopsida</taxon>
        <taxon>eudicotyledons</taxon>
        <taxon>Gunneridae</taxon>
        <taxon>Pentapetalae</taxon>
        <taxon>rosids</taxon>
        <taxon>malvids</taxon>
        <taxon>Malvales</taxon>
        <taxon>Malvaceae</taxon>
        <taxon>Malvoideae</taxon>
        <taxon>Gossypium</taxon>
    </lineage>
</organism>
<protein>
    <submittedName>
        <fullName evidence="1">Uncharacterized protein</fullName>
    </submittedName>
</protein>
<proteinExistence type="predicted"/>
<dbReference type="EMBL" id="KN425472">
    <property type="protein sequence ID" value="KHG23549.1"/>
    <property type="molecule type" value="Genomic_DNA"/>
</dbReference>
<evidence type="ECO:0000313" key="2">
    <source>
        <dbReference type="EMBL" id="KHG23549.1"/>
    </source>
</evidence>
<reference evidence="1" key="1">
    <citation type="submission" date="2014-09" db="EMBL/GenBank/DDBJ databases">
        <title>G. arboreum L. cv. AKA8401 A2 genome assembly version 1.0.</title>
        <authorList>
            <person name="Mudge J."/>
            <person name="Ramaraj T."/>
            <person name="Lindquist I.E."/>
            <person name="Bharti A.K."/>
            <person name="Sundararajan A."/>
            <person name="Cameron C.T."/>
            <person name="Woodward J.E."/>
            <person name="May G.D."/>
            <person name="Brubaker C."/>
            <person name="Broadhvest J."/>
            <person name="Wilkins T.A."/>
        </authorList>
    </citation>
    <scope>NUCLEOTIDE SEQUENCE</scope>
</reference>
<gene>
    <name evidence="2" type="ORF">F383_05190</name>
    <name evidence="1" type="ORF">F383_37846</name>
</gene>
<accession>A0A0B0M8T6</accession>
<dbReference type="EMBL" id="JRRC01041825">
    <property type="protein sequence ID" value="KHF98512.1"/>
    <property type="molecule type" value="Genomic_DNA"/>
</dbReference>
<evidence type="ECO:0000313" key="3">
    <source>
        <dbReference type="Proteomes" id="UP000032142"/>
    </source>
</evidence>
<dbReference type="Proteomes" id="UP000032142">
    <property type="component" value="Unassembled WGS sequence"/>
</dbReference>
<reference evidence="3" key="2">
    <citation type="submission" date="2014-09" db="EMBL/GenBank/DDBJ databases">
        <authorList>
            <person name="Mudge J."/>
            <person name="Ramaraj T."/>
            <person name="Lindquist I.E."/>
            <person name="Bharti A.K."/>
            <person name="Sundararajan A."/>
            <person name="Cameron C.T."/>
            <person name="Woodward J.E."/>
            <person name="May G.D."/>
            <person name="Brubaker C."/>
            <person name="Broadhvest J."/>
            <person name="Wilkins T.A."/>
        </authorList>
    </citation>
    <scope>NUCLEOTIDE SEQUENCE</scope>
    <source>
        <strain evidence="3">cv. AKA8401</strain>
    </source>
</reference>
<keyword evidence="3" id="KW-1185">Reference proteome</keyword>
<evidence type="ECO:0000313" key="1">
    <source>
        <dbReference type="EMBL" id="KHF98512.1"/>
    </source>
</evidence>